<accession>A0ABW9UVS4</accession>
<sequence>MAESGYALSMLPAFQKIVSTREKSNIDIMRKMVGEIEPIVADIARHCIFEGSASEIVRESGETDKTKIEKHEGSVEIRIAPIDEFSYQDVLEKLWEMAQQLAQSTAKQIIDAISEGADKSGNVISGEGKPLSEELLLEALSTMSHSFDADGKWQAPSILLTPQQIERMAERHRNQSAHEKAEYKRRLSMIVCEKKAEYDREQARRILAG</sequence>
<evidence type="ECO:0000313" key="2">
    <source>
        <dbReference type="Proteomes" id="UP000444401"/>
    </source>
</evidence>
<dbReference type="RefSeq" id="WP_160732521.1">
    <property type="nucleotide sequence ID" value="NZ_WTYO01000001.1"/>
</dbReference>
<keyword evidence="2" id="KW-1185">Reference proteome</keyword>
<dbReference type="Proteomes" id="UP000444401">
    <property type="component" value="Unassembled WGS sequence"/>
</dbReference>
<gene>
    <name evidence="1" type="ORF">GRI72_03530</name>
</gene>
<proteinExistence type="predicted"/>
<protein>
    <submittedName>
        <fullName evidence="1">Uncharacterized protein</fullName>
    </submittedName>
</protein>
<comment type="caution">
    <text evidence="1">The sequence shown here is derived from an EMBL/GenBank/DDBJ whole genome shotgun (WGS) entry which is preliminary data.</text>
</comment>
<evidence type="ECO:0000313" key="1">
    <source>
        <dbReference type="EMBL" id="MXO67905.1"/>
    </source>
</evidence>
<dbReference type="EMBL" id="WTYO01000001">
    <property type="protein sequence ID" value="MXO67905.1"/>
    <property type="molecule type" value="Genomic_DNA"/>
</dbReference>
<organism evidence="1 2">
    <name type="scientific">Pelagerythrobacter marinus</name>
    <dbReference type="NCBI Taxonomy" id="538382"/>
    <lineage>
        <taxon>Bacteria</taxon>
        <taxon>Pseudomonadati</taxon>
        <taxon>Pseudomonadota</taxon>
        <taxon>Alphaproteobacteria</taxon>
        <taxon>Sphingomonadales</taxon>
        <taxon>Erythrobacteraceae</taxon>
        <taxon>Pelagerythrobacter</taxon>
    </lineage>
</organism>
<name>A0ABW9UVS4_9SPHN</name>
<reference evidence="1 2" key="1">
    <citation type="submission" date="2019-12" db="EMBL/GenBank/DDBJ databases">
        <title>Genomic-based taxomic classification of the family Erythrobacteraceae.</title>
        <authorList>
            <person name="Xu L."/>
        </authorList>
    </citation>
    <scope>NUCLEOTIDE SEQUENCE [LARGE SCALE GENOMIC DNA]</scope>
    <source>
        <strain evidence="1 2">H32</strain>
    </source>
</reference>